<dbReference type="Gene3D" id="3.50.50.60">
    <property type="entry name" value="FAD/NAD(P)-binding domain"/>
    <property type="match status" value="1"/>
</dbReference>
<dbReference type="EMBL" id="JARJCW010000099">
    <property type="protein sequence ID" value="KAJ7194351.1"/>
    <property type="molecule type" value="Genomic_DNA"/>
</dbReference>
<name>A0AAD6Y769_9AGAR</name>
<reference evidence="2" key="1">
    <citation type="submission" date="2023-03" db="EMBL/GenBank/DDBJ databases">
        <title>Massive genome expansion in bonnet fungi (Mycena s.s.) driven by repeated elements and novel gene families across ecological guilds.</title>
        <authorList>
            <consortium name="Lawrence Berkeley National Laboratory"/>
            <person name="Harder C.B."/>
            <person name="Miyauchi S."/>
            <person name="Viragh M."/>
            <person name="Kuo A."/>
            <person name="Thoen E."/>
            <person name="Andreopoulos B."/>
            <person name="Lu D."/>
            <person name="Skrede I."/>
            <person name="Drula E."/>
            <person name="Henrissat B."/>
            <person name="Morin E."/>
            <person name="Kohler A."/>
            <person name="Barry K."/>
            <person name="LaButti K."/>
            <person name="Morin E."/>
            <person name="Salamov A."/>
            <person name="Lipzen A."/>
            <person name="Mereny Z."/>
            <person name="Hegedus B."/>
            <person name="Baldrian P."/>
            <person name="Stursova M."/>
            <person name="Weitz H."/>
            <person name="Taylor A."/>
            <person name="Grigoriev I.V."/>
            <person name="Nagy L.G."/>
            <person name="Martin F."/>
            <person name="Kauserud H."/>
        </authorList>
    </citation>
    <scope>NUCLEOTIDE SEQUENCE</scope>
    <source>
        <strain evidence="2">9144</strain>
    </source>
</reference>
<accession>A0AAD6Y769</accession>
<proteinExistence type="predicted"/>
<dbReference type="InterPro" id="IPR036188">
    <property type="entry name" value="FAD/NAD-bd_sf"/>
</dbReference>
<keyword evidence="3" id="KW-1185">Reference proteome</keyword>
<organism evidence="2 3">
    <name type="scientific">Mycena pura</name>
    <dbReference type="NCBI Taxonomy" id="153505"/>
    <lineage>
        <taxon>Eukaryota</taxon>
        <taxon>Fungi</taxon>
        <taxon>Dikarya</taxon>
        <taxon>Basidiomycota</taxon>
        <taxon>Agaricomycotina</taxon>
        <taxon>Agaricomycetes</taxon>
        <taxon>Agaricomycetidae</taxon>
        <taxon>Agaricales</taxon>
        <taxon>Marasmiineae</taxon>
        <taxon>Mycenaceae</taxon>
        <taxon>Mycena</taxon>
    </lineage>
</organism>
<protein>
    <submittedName>
        <fullName evidence="2">Uncharacterized protein</fullName>
    </submittedName>
</protein>
<comment type="caution">
    <text evidence="2">The sequence shown here is derived from an EMBL/GenBank/DDBJ whole genome shotgun (WGS) entry which is preliminary data.</text>
</comment>
<dbReference type="Gene3D" id="3.30.560.10">
    <property type="entry name" value="Glucose Oxidase, domain 3"/>
    <property type="match status" value="1"/>
</dbReference>
<dbReference type="EMBL" id="JARJCW010000187">
    <property type="protein sequence ID" value="KAJ7187672.1"/>
    <property type="molecule type" value="Genomic_DNA"/>
</dbReference>
<evidence type="ECO:0000313" key="3">
    <source>
        <dbReference type="Proteomes" id="UP001219525"/>
    </source>
</evidence>
<gene>
    <name evidence="2" type="ORF">GGX14DRAFT_404802</name>
    <name evidence="1" type="ORF">GGX14DRAFT_408996</name>
</gene>
<evidence type="ECO:0000313" key="1">
    <source>
        <dbReference type="EMBL" id="KAJ7187672.1"/>
    </source>
</evidence>
<dbReference type="AlphaFoldDB" id="A0AAD6Y769"/>
<sequence>MSAPHFIAAECDVTFAAGLGGAAAYSGPGKRANYQRQEGAYVTGTVPHPSRRDMRKRPKACCPFKGASPWWYNRHWKKSLCELYSNEWTTRPLICGAHTVSRRSGRGDLRLPGKAKTWGRLLAQWEKDVVSTARSKRSLIPRNLRTWSGLQKYWNDSTSYSPINQTSRSILPLRVGWCADIVRTLSMLRILFSSALFAGATRKDESRFDDFPRSAVPFPQISRNYSSAGRNWPGSSRPAQSHSAENDKAIDGYLRHFAGTRWHPVTSAMKAREMGGVVVKLHGYGIRNLKVPDICIPPSDVLTRCFASFVRDVVDQNTCYTAIDMRESGTHNCRRT</sequence>
<evidence type="ECO:0000313" key="2">
    <source>
        <dbReference type="EMBL" id="KAJ7194351.1"/>
    </source>
</evidence>
<dbReference type="Proteomes" id="UP001219525">
    <property type="component" value="Unassembled WGS sequence"/>
</dbReference>